<protein>
    <submittedName>
        <fullName evidence="3">30577_t:CDS:1</fullName>
    </submittedName>
</protein>
<comment type="caution">
    <text evidence="3">The sequence shown here is derived from an EMBL/GenBank/DDBJ whole genome shotgun (WGS) entry which is preliminary data.</text>
</comment>
<dbReference type="EMBL" id="CAJVQB010000241">
    <property type="protein sequence ID" value="CAG8477183.1"/>
    <property type="molecule type" value="Genomic_DNA"/>
</dbReference>
<sequence length="460" mass="54829">MQKLNELFDFYIQPYLELKHRTPYKKIELDDQQIQKEIEIEKLINQPINNDSIKFTKKFLLSDIQRNNLEELYKHIQHFNQNFASNYNTSSDYFDKAINLGRRYYRRNIIISDDKVFKDNLIDEARVENKSNKQEKEFMNDIKKVYQQQISEMEQKITHIKEQLNEKNNEMEQKIAHLKEQLNEKNNENIILKQNLEKESNSNLYLKNQITHSVEIYKEGNESRLRSNYNNRINENNMYFIICIESLESQMKTEINKKNAQLKVLRYFLKNKTENCKNNEQKILELNNLKKQVKELKYSNSEKDIKIKKLPEVETNIIPQQREYYRNLFNRYQLPYLNQSTHRQITASSTNNTTSSPRQTTTGSSNNQTFSTSEPLPVVDAPVIPESRTPDELSEQSTEESYEESSDDSYHEEESSDVEENGKRKKGNIIFKDCKINFNFNNKFLLDFLLDFTCAILFLL</sequence>
<reference evidence="3 4" key="1">
    <citation type="submission" date="2021-06" db="EMBL/GenBank/DDBJ databases">
        <authorList>
            <person name="Kallberg Y."/>
            <person name="Tangrot J."/>
            <person name="Rosling A."/>
        </authorList>
    </citation>
    <scope>NUCLEOTIDE SEQUENCE [LARGE SCALE GENOMIC DNA]</scope>
    <source>
        <strain evidence="3 4">120-4 pot B 10/14</strain>
    </source>
</reference>
<keyword evidence="4" id="KW-1185">Reference proteome</keyword>
<evidence type="ECO:0000313" key="4">
    <source>
        <dbReference type="Proteomes" id="UP000789901"/>
    </source>
</evidence>
<gene>
    <name evidence="3" type="ORF">GMARGA_LOCUS1057</name>
</gene>
<proteinExistence type="predicted"/>
<dbReference type="Proteomes" id="UP000789901">
    <property type="component" value="Unassembled WGS sequence"/>
</dbReference>
<feature type="compositionally biased region" description="Acidic residues" evidence="2">
    <location>
        <begin position="392"/>
        <end position="407"/>
    </location>
</feature>
<evidence type="ECO:0000256" key="1">
    <source>
        <dbReference type="SAM" id="Coils"/>
    </source>
</evidence>
<feature type="region of interest" description="Disordered" evidence="2">
    <location>
        <begin position="343"/>
        <end position="423"/>
    </location>
</feature>
<accession>A0ABM8VY98</accession>
<name>A0ABM8VY98_GIGMA</name>
<evidence type="ECO:0000256" key="2">
    <source>
        <dbReference type="SAM" id="MobiDB-lite"/>
    </source>
</evidence>
<organism evidence="3 4">
    <name type="scientific">Gigaspora margarita</name>
    <dbReference type="NCBI Taxonomy" id="4874"/>
    <lineage>
        <taxon>Eukaryota</taxon>
        <taxon>Fungi</taxon>
        <taxon>Fungi incertae sedis</taxon>
        <taxon>Mucoromycota</taxon>
        <taxon>Glomeromycotina</taxon>
        <taxon>Glomeromycetes</taxon>
        <taxon>Diversisporales</taxon>
        <taxon>Gigasporaceae</taxon>
        <taxon>Gigaspora</taxon>
    </lineage>
</organism>
<feature type="coiled-coil region" evidence="1">
    <location>
        <begin position="269"/>
        <end position="299"/>
    </location>
</feature>
<feature type="compositionally biased region" description="Low complexity" evidence="2">
    <location>
        <begin position="346"/>
        <end position="365"/>
    </location>
</feature>
<evidence type="ECO:0000313" key="3">
    <source>
        <dbReference type="EMBL" id="CAG8477183.1"/>
    </source>
</evidence>
<keyword evidence="1" id="KW-0175">Coiled coil</keyword>
<feature type="coiled-coil region" evidence="1">
    <location>
        <begin position="136"/>
        <end position="202"/>
    </location>
</feature>